<dbReference type="SUPFAM" id="SSF51905">
    <property type="entry name" value="FAD/NAD(P)-binding domain"/>
    <property type="match status" value="2"/>
</dbReference>
<comment type="caution">
    <text evidence="2">The sequence shown here is derived from an EMBL/GenBank/DDBJ whole genome shotgun (WGS) entry which is preliminary data.</text>
</comment>
<dbReference type="Gene3D" id="3.50.50.60">
    <property type="entry name" value="FAD/NAD(P)-binding domain"/>
    <property type="match status" value="2"/>
</dbReference>
<dbReference type="GO" id="GO:0071949">
    <property type="term" value="F:FAD binding"/>
    <property type="evidence" value="ECO:0007669"/>
    <property type="project" value="TreeGrafter"/>
</dbReference>
<evidence type="ECO:0000313" key="2">
    <source>
        <dbReference type="EMBL" id="PPF65159.1"/>
    </source>
</evidence>
<dbReference type="PRINTS" id="PR00420">
    <property type="entry name" value="RNGMNOXGNASE"/>
</dbReference>
<dbReference type="GO" id="GO:0070224">
    <property type="term" value="F:sulfide:quinone oxidoreductase activity"/>
    <property type="evidence" value="ECO:0007669"/>
    <property type="project" value="TreeGrafter"/>
</dbReference>
<dbReference type="RefSeq" id="WP_104291148.1">
    <property type="nucleotide sequence ID" value="NZ_PSXY01000031.1"/>
</dbReference>
<dbReference type="InterPro" id="IPR015904">
    <property type="entry name" value="Sulphide_quinone_reductase"/>
</dbReference>
<evidence type="ECO:0000313" key="3">
    <source>
        <dbReference type="Proteomes" id="UP000239241"/>
    </source>
</evidence>
<name>A0A2S5VQ05_9MICO</name>
<protein>
    <submittedName>
        <fullName evidence="2">Pyridine nucleotide-disulfide oxidoreductase</fullName>
    </submittedName>
</protein>
<feature type="domain" description="FAD/NAD(P)-binding" evidence="1">
    <location>
        <begin position="11"/>
        <end position="335"/>
    </location>
</feature>
<proteinExistence type="predicted"/>
<evidence type="ECO:0000259" key="1">
    <source>
        <dbReference type="Pfam" id="PF07992"/>
    </source>
</evidence>
<organism evidence="2 3">
    <name type="scientific">Clavibacter michiganensis</name>
    <dbReference type="NCBI Taxonomy" id="28447"/>
    <lineage>
        <taxon>Bacteria</taxon>
        <taxon>Bacillati</taxon>
        <taxon>Actinomycetota</taxon>
        <taxon>Actinomycetes</taxon>
        <taxon>Micrococcales</taxon>
        <taxon>Microbacteriaceae</taxon>
        <taxon>Clavibacter</taxon>
    </lineage>
</organism>
<dbReference type="Pfam" id="PF07992">
    <property type="entry name" value="Pyr_redox_2"/>
    <property type="match status" value="1"/>
</dbReference>
<dbReference type="PANTHER" id="PTHR10632:SF2">
    <property type="entry name" value="SULFIDE:QUINONE OXIDOREDUCTASE, MITOCHONDRIAL"/>
    <property type="match status" value="1"/>
</dbReference>
<dbReference type="GO" id="GO:0070221">
    <property type="term" value="P:sulfide oxidation, using sulfide:quinone oxidoreductase"/>
    <property type="evidence" value="ECO:0007669"/>
    <property type="project" value="TreeGrafter"/>
</dbReference>
<reference evidence="2 3" key="1">
    <citation type="submission" date="2018-02" db="EMBL/GenBank/DDBJ databases">
        <title>Bacteriophage NCPPB3778 and a type I-E CRISPR drive the evolution of the US Biological Select Agent, Rathayibacter toxicus.</title>
        <authorList>
            <person name="Davis E.W.II."/>
            <person name="Tabima J.F."/>
            <person name="Weisberg A.J."/>
            <person name="Lopes L.D."/>
            <person name="Wiseman M.S."/>
            <person name="Wiseman M.S."/>
            <person name="Pupko T."/>
            <person name="Belcher M.S."/>
            <person name="Sechler A.J."/>
            <person name="Tancos M.A."/>
            <person name="Schroeder B.K."/>
            <person name="Murray T.D."/>
            <person name="Luster D.G."/>
            <person name="Schneider W.L."/>
            <person name="Rogers E."/>
            <person name="Andreote F.D."/>
            <person name="Grunwald N.J."/>
            <person name="Putnam M.L."/>
            <person name="Chang J.H."/>
        </authorList>
    </citation>
    <scope>NUCLEOTIDE SEQUENCE [LARGE SCALE GENOMIC DNA]</scope>
    <source>
        <strain evidence="2 3">AY1B3</strain>
    </source>
</reference>
<dbReference type="PANTHER" id="PTHR10632">
    <property type="entry name" value="SULFIDE:QUINONE OXIDOREDUCTASE"/>
    <property type="match status" value="1"/>
</dbReference>
<dbReference type="InterPro" id="IPR023753">
    <property type="entry name" value="FAD/NAD-binding_dom"/>
</dbReference>
<dbReference type="Proteomes" id="UP000239241">
    <property type="component" value="Unassembled WGS sequence"/>
</dbReference>
<dbReference type="InterPro" id="IPR036188">
    <property type="entry name" value="FAD/NAD-bd_sf"/>
</dbReference>
<dbReference type="AlphaFoldDB" id="A0A2S5VQ05"/>
<accession>A0A2S5VQ05</accession>
<sequence length="426" mass="45629">MTDASGTTPHHDVLVIGGGNAGLSVAGRLRRLGVSDVAVVEPRGTHYYQPMFSHVAGGTARASEATRPQGSVTPRGVTWIQDRVADVDPHAKAVTLASGRRVSYGQLVVCPGIQKDWDRVPGLVAAMASPVGISNYEHAYAAKASAVLRDVRSGTVVFTQPAGPGTCSGASQKPMYLACDHWRALGVLDDIRVVLVVPTPTMFGMPLIDAELERKVAEYGIEVRYGRELVEVDPVARTVVIAGDDRARALMGADRPARAADADAEADVHRETLAYDVLHAVPPQSAPDWLAGTGLAAPGDPGGFVEVDPLTLRHPRFPDVWALGDAAATTNSKSGGALRNQTTAVAKNLVAAREGKPLPQTYDGYSVCPFVVSRSTVVFAEFDDRYRPKPTIPGWKGLAKERRITFLADRYVLPWVYWNLILQGRA</sequence>
<dbReference type="EMBL" id="PSXY01000031">
    <property type="protein sequence ID" value="PPF65159.1"/>
    <property type="molecule type" value="Genomic_DNA"/>
</dbReference>
<gene>
    <name evidence="2" type="ORF">C5E16_13910</name>
</gene>